<keyword evidence="2" id="KW-0812">Transmembrane</keyword>
<accession>A0A5N6U326</accession>
<dbReference type="EMBL" id="ML742045">
    <property type="protein sequence ID" value="KAE8152930.1"/>
    <property type="molecule type" value="Genomic_DNA"/>
</dbReference>
<feature type="transmembrane region" description="Helical" evidence="2">
    <location>
        <begin position="455"/>
        <end position="480"/>
    </location>
</feature>
<gene>
    <name evidence="3" type="ORF">BDV25DRAFT_137332</name>
</gene>
<proteinExistence type="predicted"/>
<evidence type="ECO:0000256" key="1">
    <source>
        <dbReference type="SAM" id="MobiDB-lite"/>
    </source>
</evidence>
<evidence type="ECO:0000256" key="2">
    <source>
        <dbReference type="SAM" id="Phobius"/>
    </source>
</evidence>
<keyword evidence="2" id="KW-1133">Transmembrane helix</keyword>
<evidence type="ECO:0000313" key="4">
    <source>
        <dbReference type="Proteomes" id="UP000325780"/>
    </source>
</evidence>
<dbReference type="InterPro" id="IPR021109">
    <property type="entry name" value="Peptidase_aspartic_dom_sf"/>
</dbReference>
<organism evidence="3 4">
    <name type="scientific">Aspergillus avenaceus</name>
    <dbReference type="NCBI Taxonomy" id="36643"/>
    <lineage>
        <taxon>Eukaryota</taxon>
        <taxon>Fungi</taxon>
        <taxon>Dikarya</taxon>
        <taxon>Ascomycota</taxon>
        <taxon>Pezizomycotina</taxon>
        <taxon>Eurotiomycetes</taxon>
        <taxon>Eurotiomycetidae</taxon>
        <taxon>Eurotiales</taxon>
        <taxon>Aspergillaceae</taxon>
        <taxon>Aspergillus</taxon>
        <taxon>Aspergillus subgen. Circumdati</taxon>
    </lineage>
</organism>
<reference evidence="3 4" key="1">
    <citation type="submission" date="2019-04" db="EMBL/GenBank/DDBJ databases">
        <title>Friends and foes A comparative genomics study of 23 Aspergillus species from section Flavi.</title>
        <authorList>
            <consortium name="DOE Joint Genome Institute"/>
            <person name="Kjaerbolling I."/>
            <person name="Vesth T."/>
            <person name="Frisvad J.C."/>
            <person name="Nybo J.L."/>
            <person name="Theobald S."/>
            <person name="Kildgaard S."/>
            <person name="Isbrandt T."/>
            <person name="Kuo A."/>
            <person name="Sato A."/>
            <person name="Lyhne E.K."/>
            <person name="Kogle M.E."/>
            <person name="Wiebenga A."/>
            <person name="Kun R.S."/>
            <person name="Lubbers R.J."/>
            <person name="Makela M.R."/>
            <person name="Barry K."/>
            <person name="Chovatia M."/>
            <person name="Clum A."/>
            <person name="Daum C."/>
            <person name="Haridas S."/>
            <person name="He G."/>
            <person name="LaButti K."/>
            <person name="Lipzen A."/>
            <person name="Mondo S."/>
            <person name="Riley R."/>
            <person name="Salamov A."/>
            <person name="Simmons B.A."/>
            <person name="Magnuson J.K."/>
            <person name="Henrissat B."/>
            <person name="Mortensen U.H."/>
            <person name="Larsen T.O."/>
            <person name="Devries R.P."/>
            <person name="Grigoriev I.V."/>
            <person name="Machida M."/>
            <person name="Baker S.E."/>
            <person name="Andersen M.R."/>
        </authorList>
    </citation>
    <scope>NUCLEOTIDE SEQUENCE [LARGE SCALE GENOMIC DNA]</scope>
    <source>
        <strain evidence="3 4">IBT 18842</strain>
    </source>
</reference>
<name>A0A5N6U326_ASPAV</name>
<dbReference type="SUPFAM" id="SSF50630">
    <property type="entry name" value="Acid proteases"/>
    <property type="match status" value="1"/>
</dbReference>
<dbReference type="Gene3D" id="2.40.70.10">
    <property type="entry name" value="Acid Proteases"/>
    <property type="match status" value="1"/>
</dbReference>
<protein>
    <submittedName>
        <fullName evidence="3">Aspartic peptidase domain-containing protein</fullName>
    </submittedName>
</protein>
<dbReference type="OrthoDB" id="4074350at2759"/>
<keyword evidence="4" id="KW-1185">Reference proteome</keyword>
<dbReference type="Proteomes" id="UP000325780">
    <property type="component" value="Unassembled WGS sequence"/>
</dbReference>
<keyword evidence="2" id="KW-0472">Membrane</keyword>
<evidence type="ECO:0000313" key="3">
    <source>
        <dbReference type="EMBL" id="KAE8152930.1"/>
    </source>
</evidence>
<sequence>MSHIKALCAGICLAPSLEPILSAGRRHIIRSKMPNDRGVHWGLTMNLFLALQVFPLVVTGDCVPYPVSVSLKNVTLGNTTARGASLSVGSPEQPFAFLPQWPLNSTFVYGYCDKSWSEAACRTFRGGAYDSSSSATYQDAPSNHFEASPYPTFTWGKDQLMLNSNTTLSDFPIGIARSDWGAQGYHPQMAFGLGKTSTILNRLYTAGHISSRSWAMFWGRTGGTADTQQDGSIVFGGFDKSKASGDNYTSGLNYSNKNCPTGMLVTITDLQLNFPNGTNASLLDGLQSSAILACITPDFPTLMTLPLEPYFKRFQRLTKETINDRAFGISYYGMLYSAAASVYLVVPNLTIDPSTGSLQANGSRPELVINAIQDINQGNLPQLGRQLLSSAYLMLNQDSNTFTLWNAALGKKENLVAINRDNKLVEDYCTTKPMPTSSSAPSPPSSRGHDDKLPVGAIVGIVIGCVLGVGAFATAVFLVVSWKKRKGIIRVDYHPTSAHHDPYELGPSGVEPHIPNELPAKASPTRRCADVLELE</sequence>
<dbReference type="AlphaFoldDB" id="A0A5N6U326"/>
<feature type="region of interest" description="Disordered" evidence="1">
    <location>
        <begin position="429"/>
        <end position="449"/>
    </location>
</feature>